<dbReference type="Pfam" id="PF01252">
    <property type="entry name" value="Peptidase_A8"/>
    <property type="match status" value="1"/>
</dbReference>
<proteinExistence type="inferred from homology"/>
<dbReference type="PANTHER" id="PTHR33695:SF1">
    <property type="entry name" value="LIPOPROTEIN SIGNAL PEPTIDASE"/>
    <property type="match status" value="1"/>
</dbReference>
<keyword evidence="6 9" id="KW-0378">Hydrolase</keyword>
<comment type="caution">
    <text evidence="12">The sequence shown here is derived from an EMBL/GenBank/DDBJ whole genome shotgun (WGS) entry which is preliminary data.</text>
</comment>
<accession>A0A364Y6U8</accession>
<comment type="similarity">
    <text evidence="1 9 10">Belongs to the peptidase A8 family.</text>
</comment>
<feature type="compositionally biased region" description="Low complexity" evidence="11">
    <location>
        <begin position="214"/>
        <end position="228"/>
    </location>
</feature>
<evidence type="ECO:0000256" key="8">
    <source>
        <dbReference type="ARBA" id="ARBA00023136"/>
    </source>
</evidence>
<dbReference type="PRINTS" id="PR00781">
    <property type="entry name" value="LIPOSIGPTASE"/>
</dbReference>
<keyword evidence="2 9" id="KW-1003">Cell membrane</keyword>
<keyword evidence="13" id="KW-1185">Reference proteome</keyword>
<name>A0A364Y6U8_9BACT</name>
<evidence type="ECO:0000256" key="10">
    <source>
        <dbReference type="RuleBase" id="RU004181"/>
    </source>
</evidence>
<dbReference type="GO" id="GO:0004190">
    <property type="term" value="F:aspartic-type endopeptidase activity"/>
    <property type="evidence" value="ECO:0007669"/>
    <property type="project" value="UniProtKB-UniRule"/>
</dbReference>
<protein>
    <recommendedName>
        <fullName evidence="9">Lipoprotein signal peptidase</fullName>
        <ecNumber evidence="9">3.4.23.36</ecNumber>
    </recommendedName>
    <alternativeName>
        <fullName evidence="9">Prolipoprotein signal peptidase</fullName>
    </alternativeName>
    <alternativeName>
        <fullName evidence="9">Signal peptidase II</fullName>
        <shortName evidence="9">SPase II</shortName>
    </alternativeName>
</protein>
<dbReference type="GO" id="GO:0005886">
    <property type="term" value="C:plasma membrane"/>
    <property type="evidence" value="ECO:0007669"/>
    <property type="project" value="UniProtKB-SubCell"/>
</dbReference>
<gene>
    <name evidence="9" type="primary">lspA</name>
    <name evidence="12" type="ORF">DQQ10_01350</name>
</gene>
<evidence type="ECO:0000256" key="4">
    <source>
        <dbReference type="ARBA" id="ARBA00022692"/>
    </source>
</evidence>
<dbReference type="RefSeq" id="WP_112744996.1">
    <property type="nucleotide sequence ID" value="NZ_QMFY01000001.1"/>
</dbReference>
<keyword evidence="3 9" id="KW-0645">Protease</keyword>
<dbReference type="EC" id="3.4.23.36" evidence="9"/>
<comment type="pathway">
    <text evidence="9">Protein modification; lipoprotein biosynthesis (signal peptide cleavage).</text>
</comment>
<feature type="transmembrane region" description="Helical" evidence="9">
    <location>
        <begin position="132"/>
        <end position="150"/>
    </location>
</feature>
<dbReference type="PANTHER" id="PTHR33695">
    <property type="entry name" value="LIPOPROTEIN SIGNAL PEPTIDASE"/>
    <property type="match status" value="1"/>
</dbReference>
<evidence type="ECO:0000313" key="13">
    <source>
        <dbReference type="Proteomes" id="UP000251889"/>
    </source>
</evidence>
<dbReference type="HAMAP" id="MF_00161">
    <property type="entry name" value="LspA"/>
    <property type="match status" value="1"/>
</dbReference>
<feature type="region of interest" description="Disordered" evidence="11">
    <location>
        <begin position="202"/>
        <end position="239"/>
    </location>
</feature>
<dbReference type="AlphaFoldDB" id="A0A364Y6U8"/>
<feature type="transmembrane region" description="Helical" evidence="9">
    <location>
        <begin position="92"/>
        <end position="112"/>
    </location>
</feature>
<keyword evidence="4 9" id="KW-0812">Transmembrane</keyword>
<keyword evidence="7 9" id="KW-1133">Transmembrane helix</keyword>
<evidence type="ECO:0000256" key="2">
    <source>
        <dbReference type="ARBA" id="ARBA00022475"/>
    </source>
</evidence>
<feature type="active site" evidence="9">
    <location>
        <position position="173"/>
    </location>
</feature>
<dbReference type="EMBL" id="QMFY01000001">
    <property type="protein sequence ID" value="RAW02781.1"/>
    <property type="molecule type" value="Genomic_DNA"/>
</dbReference>
<feature type="active site" evidence="9">
    <location>
        <position position="139"/>
    </location>
</feature>
<keyword evidence="8 9" id="KW-0472">Membrane</keyword>
<comment type="catalytic activity">
    <reaction evidence="9">
        <text>Release of signal peptides from bacterial membrane prolipoproteins. Hydrolyzes -Xaa-Yaa-Zaa-|-(S,diacylglyceryl)Cys-, in which Xaa is hydrophobic (preferably Leu), and Yaa (Ala or Ser) and Zaa (Gly or Ala) have small, neutral side chains.</text>
        <dbReference type="EC" id="3.4.23.36"/>
    </reaction>
</comment>
<feature type="transmembrane region" description="Helical" evidence="9">
    <location>
        <begin position="162"/>
        <end position="186"/>
    </location>
</feature>
<sequence length="239" mass="26785">MKIYKYFLLALFIILIDQTSKILVHEYMQVGDEIKIIGDGQYGFRLHYLLNPGMALGIRWENEFGKLALTLFRIGAMFVIGYYLYKMALKGAHAGFLWCMALILGGAVGNVIDSTFYGVLFDNHLVDSPTPWFHGQVIDMLFFPLFEFTWPSWIPKLGGDSFLFFSPVFNIADSSIFVGVVLILIFQQRFFAQHVDGDAEVSEGERAIPTVEDANGAATSNDASASNSVQQDQETEPKP</sequence>
<dbReference type="NCBIfam" id="NF011369">
    <property type="entry name" value="PRK14788.1"/>
    <property type="match status" value="1"/>
</dbReference>
<evidence type="ECO:0000256" key="7">
    <source>
        <dbReference type="ARBA" id="ARBA00022989"/>
    </source>
</evidence>
<evidence type="ECO:0000256" key="9">
    <source>
        <dbReference type="HAMAP-Rule" id="MF_00161"/>
    </source>
</evidence>
<dbReference type="GO" id="GO:0006508">
    <property type="term" value="P:proteolysis"/>
    <property type="evidence" value="ECO:0007669"/>
    <property type="project" value="UniProtKB-KW"/>
</dbReference>
<evidence type="ECO:0000256" key="3">
    <source>
        <dbReference type="ARBA" id="ARBA00022670"/>
    </source>
</evidence>
<keyword evidence="12" id="KW-0449">Lipoprotein</keyword>
<dbReference type="UniPathway" id="UPA00665"/>
<keyword evidence="5 9" id="KW-0064">Aspartyl protease</keyword>
<evidence type="ECO:0000313" key="12">
    <source>
        <dbReference type="EMBL" id="RAW02781.1"/>
    </source>
</evidence>
<evidence type="ECO:0000256" key="11">
    <source>
        <dbReference type="SAM" id="MobiDB-lite"/>
    </source>
</evidence>
<organism evidence="12 13">
    <name type="scientific">Pseudochryseolinea flava</name>
    <dbReference type="NCBI Taxonomy" id="2059302"/>
    <lineage>
        <taxon>Bacteria</taxon>
        <taxon>Pseudomonadati</taxon>
        <taxon>Bacteroidota</taxon>
        <taxon>Cytophagia</taxon>
        <taxon>Cytophagales</taxon>
        <taxon>Fulvivirgaceae</taxon>
        <taxon>Pseudochryseolinea</taxon>
    </lineage>
</organism>
<comment type="function">
    <text evidence="9">This protein specifically catalyzes the removal of signal peptides from prolipoproteins.</text>
</comment>
<feature type="transmembrane region" description="Helical" evidence="9">
    <location>
        <begin position="64"/>
        <end position="85"/>
    </location>
</feature>
<evidence type="ECO:0000256" key="6">
    <source>
        <dbReference type="ARBA" id="ARBA00022801"/>
    </source>
</evidence>
<comment type="subcellular location">
    <subcellularLocation>
        <location evidence="9">Cell membrane</location>
        <topology evidence="9">Multi-pass membrane protein</topology>
    </subcellularLocation>
</comment>
<dbReference type="OrthoDB" id="9810259at2"/>
<dbReference type="Proteomes" id="UP000251889">
    <property type="component" value="Unassembled WGS sequence"/>
</dbReference>
<evidence type="ECO:0000256" key="5">
    <source>
        <dbReference type="ARBA" id="ARBA00022750"/>
    </source>
</evidence>
<reference evidence="12 13" key="1">
    <citation type="submission" date="2018-06" db="EMBL/GenBank/DDBJ databases">
        <title>Chryseolinea flavus sp. nov., a member of the phylum Bacteroidetes isolated from soil.</title>
        <authorList>
            <person name="Li Y."/>
            <person name="Wang J."/>
        </authorList>
    </citation>
    <scope>NUCLEOTIDE SEQUENCE [LARGE SCALE GENOMIC DNA]</scope>
    <source>
        <strain evidence="12 13">SDU1-6</strain>
    </source>
</reference>
<dbReference type="InterPro" id="IPR001872">
    <property type="entry name" value="Peptidase_A8"/>
</dbReference>
<evidence type="ECO:0000256" key="1">
    <source>
        <dbReference type="ARBA" id="ARBA00006139"/>
    </source>
</evidence>